<feature type="compositionally biased region" description="Basic and acidic residues" evidence="1">
    <location>
        <begin position="31"/>
        <end position="40"/>
    </location>
</feature>
<dbReference type="EMBL" id="SOYY01000025">
    <property type="protein sequence ID" value="KAA0702514.1"/>
    <property type="molecule type" value="Genomic_DNA"/>
</dbReference>
<dbReference type="AlphaFoldDB" id="A0A5A9MXM2"/>
<evidence type="ECO:0000313" key="2">
    <source>
        <dbReference type="EMBL" id="KAA0702514.1"/>
    </source>
</evidence>
<accession>A0A5A9MXM2</accession>
<comment type="caution">
    <text evidence="2">The sequence shown here is derived from an EMBL/GenBank/DDBJ whole genome shotgun (WGS) entry which is preliminary data.</text>
</comment>
<dbReference type="Proteomes" id="UP000324632">
    <property type="component" value="Chromosome 25"/>
</dbReference>
<feature type="region of interest" description="Disordered" evidence="1">
    <location>
        <begin position="269"/>
        <end position="299"/>
    </location>
</feature>
<evidence type="ECO:0000313" key="3">
    <source>
        <dbReference type="Proteomes" id="UP000324632"/>
    </source>
</evidence>
<organism evidence="2 3">
    <name type="scientific">Triplophysa tibetana</name>
    <dbReference type="NCBI Taxonomy" id="1572043"/>
    <lineage>
        <taxon>Eukaryota</taxon>
        <taxon>Metazoa</taxon>
        <taxon>Chordata</taxon>
        <taxon>Craniata</taxon>
        <taxon>Vertebrata</taxon>
        <taxon>Euteleostomi</taxon>
        <taxon>Actinopterygii</taxon>
        <taxon>Neopterygii</taxon>
        <taxon>Teleostei</taxon>
        <taxon>Ostariophysi</taxon>
        <taxon>Cypriniformes</taxon>
        <taxon>Nemacheilidae</taxon>
        <taxon>Triplophysa</taxon>
    </lineage>
</organism>
<gene>
    <name evidence="2" type="ORF">E1301_Tti021316</name>
</gene>
<sequence>MPISQPQLQQLQLLSPFILTHSPQAAPKPQGELKRPHQDYAEDDEDDDTEIKEPPEQTNLRSYGANAFARKLLSKRNPSRLFHCLKWGKTRTKIEQHLRSTCLRDVEDGRLQEEVSRAKESQDKWAREGSAATQQTEVFALVEEHMGEVSNRLRRHQVVPAKSKTEFRTFCIATLMWVHRLGPTRIVTKVEEWNDRVTEGDSVLVKLSKGSMRLSKKEEYESVAPDLQEEQVVNSPRTSDMDEERFSVNSALLGKATAPSSRVLGCDCGHVPGHPSKEPPHRRKLQQDQASRTATSTIIGGRISTGSGYSIFLVKIFRFMLKTQSHIDVMAHHSSKGLSV</sequence>
<proteinExistence type="predicted"/>
<feature type="compositionally biased region" description="Acidic residues" evidence="1">
    <location>
        <begin position="41"/>
        <end position="50"/>
    </location>
</feature>
<protein>
    <submittedName>
        <fullName evidence="2">Uncharacterized protein</fullName>
    </submittedName>
</protein>
<name>A0A5A9MXM2_9TELE</name>
<evidence type="ECO:0000256" key="1">
    <source>
        <dbReference type="SAM" id="MobiDB-lite"/>
    </source>
</evidence>
<feature type="region of interest" description="Disordered" evidence="1">
    <location>
        <begin position="219"/>
        <end position="241"/>
    </location>
</feature>
<feature type="region of interest" description="Disordered" evidence="1">
    <location>
        <begin position="19"/>
        <end position="61"/>
    </location>
</feature>
<keyword evidence="3" id="KW-1185">Reference proteome</keyword>
<reference evidence="2 3" key="1">
    <citation type="journal article" date="2019" name="Mol. Ecol. Resour.">
        <title>Chromosome-level genome assembly of Triplophysa tibetana, a fish adapted to the harsh high-altitude environment of the Tibetan Plateau.</title>
        <authorList>
            <person name="Yang X."/>
            <person name="Liu H."/>
            <person name="Ma Z."/>
            <person name="Zou Y."/>
            <person name="Zou M."/>
            <person name="Mao Y."/>
            <person name="Li X."/>
            <person name="Wang H."/>
            <person name="Chen T."/>
            <person name="Wang W."/>
            <person name="Yang R."/>
        </authorList>
    </citation>
    <scope>NUCLEOTIDE SEQUENCE [LARGE SCALE GENOMIC DNA]</scope>
    <source>
        <strain evidence="2">TTIB1903HZAU</strain>
        <tissue evidence="2">Muscle</tissue>
    </source>
</reference>